<dbReference type="HOGENOM" id="CLU_048299_0_0_1"/>
<name>A0A0C3B8M2_PILCF</name>
<accession>A0A0C3B8M2</accession>
<keyword evidence="2" id="KW-1185">Reference proteome</keyword>
<evidence type="ECO:0000313" key="2">
    <source>
        <dbReference type="Proteomes" id="UP000054166"/>
    </source>
</evidence>
<dbReference type="EMBL" id="KN832994">
    <property type="protein sequence ID" value="KIM82623.1"/>
    <property type="molecule type" value="Genomic_DNA"/>
</dbReference>
<proteinExistence type="predicted"/>
<sequence length="287" mass="33635">MACELVPWQSYVTGAVLEPLNFTPNPEDMTCEGEHHRLSMFYLPTGGRRRLRKITTFDKVFLNQRIADYCQNVHLLAIFGRPNFDINISCPGLLDIHAYKPKKKRSSNYRWAEDGVAQTIANTVLQTSQTIFHQLNVASFQWQFGRRDTRFLPMVPREPYVWAQWHSGKITHAKFAVFAFPPWVFELGDLSTFIYADVFRDAQPYQGGIYKWDVAQMLWAMIHDFCTYHGIHHFVLTTYEKWIFGLFTESYRAGFVRHAMNYDARSPTVLQTLIFWMDAAMRDHPRC</sequence>
<protein>
    <recommendedName>
        <fullName evidence="3">Fungal-type protein kinase domain-containing protein</fullName>
    </recommendedName>
</protein>
<reference evidence="2" key="2">
    <citation type="submission" date="2015-01" db="EMBL/GenBank/DDBJ databases">
        <title>Evolutionary Origins and Diversification of the Mycorrhizal Mutualists.</title>
        <authorList>
            <consortium name="DOE Joint Genome Institute"/>
            <consortium name="Mycorrhizal Genomics Consortium"/>
            <person name="Kohler A."/>
            <person name="Kuo A."/>
            <person name="Nagy L.G."/>
            <person name="Floudas D."/>
            <person name="Copeland A."/>
            <person name="Barry K.W."/>
            <person name="Cichocki N."/>
            <person name="Veneault-Fourrey C."/>
            <person name="LaButti K."/>
            <person name="Lindquist E.A."/>
            <person name="Lipzen A."/>
            <person name="Lundell T."/>
            <person name="Morin E."/>
            <person name="Murat C."/>
            <person name="Riley R."/>
            <person name="Ohm R."/>
            <person name="Sun H."/>
            <person name="Tunlid A."/>
            <person name="Henrissat B."/>
            <person name="Grigoriev I.V."/>
            <person name="Hibbett D.S."/>
            <person name="Martin F."/>
        </authorList>
    </citation>
    <scope>NUCLEOTIDE SEQUENCE [LARGE SCALE GENOMIC DNA]</scope>
    <source>
        <strain evidence="2">F 1598</strain>
    </source>
</reference>
<dbReference type="Proteomes" id="UP000054166">
    <property type="component" value="Unassembled WGS sequence"/>
</dbReference>
<reference evidence="1 2" key="1">
    <citation type="submission" date="2014-04" db="EMBL/GenBank/DDBJ databases">
        <authorList>
            <consortium name="DOE Joint Genome Institute"/>
            <person name="Kuo A."/>
            <person name="Tarkka M."/>
            <person name="Buscot F."/>
            <person name="Kohler A."/>
            <person name="Nagy L.G."/>
            <person name="Floudas D."/>
            <person name="Copeland A."/>
            <person name="Barry K.W."/>
            <person name="Cichocki N."/>
            <person name="Veneault-Fourrey C."/>
            <person name="LaButti K."/>
            <person name="Lindquist E.A."/>
            <person name="Lipzen A."/>
            <person name="Lundell T."/>
            <person name="Morin E."/>
            <person name="Murat C."/>
            <person name="Sun H."/>
            <person name="Tunlid A."/>
            <person name="Henrissat B."/>
            <person name="Grigoriev I.V."/>
            <person name="Hibbett D.S."/>
            <person name="Martin F."/>
            <person name="Nordberg H.P."/>
            <person name="Cantor M.N."/>
            <person name="Hua S.X."/>
        </authorList>
    </citation>
    <scope>NUCLEOTIDE SEQUENCE [LARGE SCALE GENOMIC DNA]</scope>
    <source>
        <strain evidence="1 2">F 1598</strain>
    </source>
</reference>
<gene>
    <name evidence="1" type="ORF">PILCRDRAFT_820499</name>
</gene>
<dbReference type="InParanoid" id="A0A0C3B8M2"/>
<evidence type="ECO:0008006" key="3">
    <source>
        <dbReference type="Google" id="ProtNLM"/>
    </source>
</evidence>
<dbReference type="AlphaFoldDB" id="A0A0C3B8M2"/>
<dbReference type="OrthoDB" id="2579508at2759"/>
<evidence type="ECO:0000313" key="1">
    <source>
        <dbReference type="EMBL" id="KIM82623.1"/>
    </source>
</evidence>
<organism evidence="1 2">
    <name type="scientific">Piloderma croceum (strain F 1598)</name>
    <dbReference type="NCBI Taxonomy" id="765440"/>
    <lineage>
        <taxon>Eukaryota</taxon>
        <taxon>Fungi</taxon>
        <taxon>Dikarya</taxon>
        <taxon>Basidiomycota</taxon>
        <taxon>Agaricomycotina</taxon>
        <taxon>Agaricomycetes</taxon>
        <taxon>Agaricomycetidae</taxon>
        <taxon>Atheliales</taxon>
        <taxon>Atheliaceae</taxon>
        <taxon>Piloderma</taxon>
    </lineage>
</organism>